<dbReference type="InterPro" id="IPR000182">
    <property type="entry name" value="GNAT_dom"/>
</dbReference>
<gene>
    <name evidence="2" type="ORF">D5H75_20265</name>
</gene>
<evidence type="ECO:0000313" key="2">
    <source>
        <dbReference type="EMBL" id="RJL31476.1"/>
    </source>
</evidence>
<evidence type="ECO:0000259" key="1">
    <source>
        <dbReference type="PROSITE" id="PS51186"/>
    </source>
</evidence>
<dbReference type="SUPFAM" id="SSF55729">
    <property type="entry name" value="Acyl-CoA N-acyltransferases (Nat)"/>
    <property type="match status" value="1"/>
</dbReference>
<accession>A0A3A4AP82</accession>
<name>A0A3A4AP82_9ACTN</name>
<dbReference type="Proteomes" id="UP000265768">
    <property type="component" value="Unassembled WGS sequence"/>
</dbReference>
<dbReference type="Gene3D" id="3.40.630.30">
    <property type="match status" value="1"/>
</dbReference>
<dbReference type="PROSITE" id="PS51186">
    <property type="entry name" value="GNAT"/>
    <property type="match status" value="1"/>
</dbReference>
<keyword evidence="2" id="KW-0808">Transferase</keyword>
<evidence type="ECO:0000313" key="3">
    <source>
        <dbReference type="Proteomes" id="UP000265768"/>
    </source>
</evidence>
<feature type="domain" description="N-acetyltransferase" evidence="1">
    <location>
        <begin position="1"/>
        <end position="152"/>
    </location>
</feature>
<dbReference type="GO" id="GO:0016747">
    <property type="term" value="F:acyltransferase activity, transferring groups other than amino-acyl groups"/>
    <property type="evidence" value="ECO:0007669"/>
    <property type="project" value="InterPro"/>
</dbReference>
<keyword evidence="3" id="KW-1185">Reference proteome</keyword>
<sequence>MRPPGEQLAGRQSIMRNHSGYPGFSCWIALEDGARVGFAYGFHGAPGQWWHDVVRRGLAEVGGEAAAREWFADPFEIAEIHVLPEYQGRGLGRRLLHRLTGDRTERTALLSTHDRLSAARHLYRDLGFVDLLSDFEFPGGTESYAIMGARLPLAVQPSSRR</sequence>
<dbReference type="OrthoDB" id="3692150at2"/>
<dbReference type="EMBL" id="QZEY01000007">
    <property type="protein sequence ID" value="RJL31476.1"/>
    <property type="molecule type" value="Genomic_DNA"/>
</dbReference>
<protein>
    <submittedName>
        <fullName evidence="2">N-acetyltransferase</fullName>
    </submittedName>
</protein>
<dbReference type="InterPro" id="IPR016181">
    <property type="entry name" value="Acyl_CoA_acyltransferase"/>
</dbReference>
<dbReference type="AlphaFoldDB" id="A0A3A4AP82"/>
<proteinExistence type="predicted"/>
<comment type="caution">
    <text evidence="2">The sequence shown here is derived from an EMBL/GenBank/DDBJ whole genome shotgun (WGS) entry which is preliminary data.</text>
</comment>
<reference evidence="2 3" key="1">
    <citation type="submission" date="2018-09" db="EMBL/GenBank/DDBJ databases">
        <title>YIM 75507 draft genome.</title>
        <authorList>
            <person name="Tang S."/>
            <person name="Feng Y."/>
        </authorList>
    </citation>
    <scope>NUCLEOTIDE SEQUENCE [LARGE SCALE GENOMIC DNA]</scope>
    <source>
        <strain evidence="2 3">YIM 75507</strain>
    </source>
</reference>
<organism evidence="2 3">
    <name type="scientific">Bailinhaonella thermotolerans</name>
    <dbReference type="NCBI Taxonomy" id="1070861"/>
    <lineage>
        <taxon>Bacteria</taxon>
        <taxon>Bacillati</taxon>
        <taxon>Actinomycetota</taxon>
        <taxon>Actinomycetes</taxon>
        <taxon>Streptosporangiales</taxon>
        <taxon>Streptosporangiaceae</taxon>
        <taxon>Bailinhaonella</taxon>
    </lineage>
</organism>
<dbReference type="Pfam" id="PF13508">
    <property type="entry name" value="Acetyltransf_7"/>
    <property type="match status" value="1"/>
</dbReference>
<dbReference type="CDD" id="cd04301">
    <property type="entry name" value="NAT_SF"/>
    <property type="match status" value="1"/>
</dbReference>